<comment type="similarity">
    <text evidence="2">Belongs to the IspD/TarI cytidylyltransferase family. IspD subfamily.</text>
</comment>
<dbReference type="PANTHER" id="PTHR32125:SF4">
    <property type="entry name" value="2-C-METHYL-D-ERYTHRITOL 4-PHOSPHATE CYTIDYLYLTRANSFERASE, CHLOROPLASTIC"/>
    <property type="match status" value="1"/>
</dbReference>
<dbReference type="AlphaFoldDB" id="A0A381PRL1"/>
<dbReference type="EC" id="2.7.7.60" evidence="3"/>
<reference evidence="7" key="1">
    <citation type="submission" date="2018-05" db="EMBL/GenBank/DDBJ databases">
        <authorList>
            <person name="Lanie J.A."/>
            <person name="Ng W.-L."/>
            <person name="Kazmierczak K.M."/>
            <person name="Andrzejewski T.M."/>
            <person name="Davidsen T.M."/>
            <person name="Wayne K.J."/>
            <person name="Tettelin H."/>
            <person name="Glass J.I."/>
            <person name="Rusch D."/>
            <person name="Podicherti R."/>
            <person name="Tsui H.-C.T."/>
            <person name="Winkler M.E."/>
        </authorList>
    </citation>
    <scope>NUCLEOTIDE SEQUENCE</scope>
</reference>
<evidence type="ECO:0000256" key="3">
    <source>
        <dbReference type="ARBA" id="ARBA00012526"/>
    </source>
</evidence>
<dbReference type="PANTHER" id="PTHR32125">
    <property type="entry name" value="2-C-METHYL-D-ERYTHRITOL 4-PHOSPHATE CYTIDYLYLTRANSFERASE, CHLOROPLASTIC"/>
    <property type="match status" value="1"/>
</dbReference>
<dbReference type="UniPathway" id="UPA00056">
    <property type="reaction ID" value="UER00093"/>
</dbReference>
<name>A0A381PRL1_9ZZZZ</name>
<dbReference type="InterPro" id="IPR050088">
    <property type="entry name" value="IspD/TarI_cytidylyltransf_bact"/>
</dbReference>
<dbReference type="HAMAP" id="MF_00108">
    <property type="entry name" value="IspD"/>
    <property type="match status" value="1"/>
</dbReference>
<evidence type="ECO:0000256" key="2">
    <source>
        <dbReference type="ARBA" id="ARBA00009789"/>
    </source>
</evidence>
<evidence type="ECO:0000313" key="7">
    <source>
        <dbReference type="EMBL" id="SUZ68717.1"/>
    </source>
</evidence>
<protein>
    <recommendedName>
        <fullName evidence="3">2-C-methyl-D-erythritol 4-phosphate cytidylyltransferase</fullName>
        <ecNumber evidence="3">2.7.7.60</ecNumber>
    </recommendedName>
</protein>
<accession>A0A381PRL1</accession>
<dbReference type="PROSITE" id="PS01295">
    <property type="entry name" value="ISPD"/>
    <property type="match status" value="1"/>
</dbReference>
<dbReference type="NCBIfam" id="TIGR00453">
    <property type="entry name" value="ispD"/>
    <property type="match status" value="1"/>
</dbReference>
<dbReference type="FunFam" id="3.90.550.10:FF:000003">
    <property type="entry name" value="2-C-methyl-D-erythritol 4-phosphate cytidylyltransferase"/>
    <property type="match status" value="1"/>
</dbReference>
<dbReference type="Pfam" id="PF01128">
    <property type="entry name" value="IspD"/>
    <property type="match status" value="1"/>
</dbReference>
<dbReference type="SUPFAM" id="SSF53448">
    <property type="entry name" value="Nucleotide-diphospho-sugar transferases"/>
    <property type="match status" value="1"/>
</dbReference>
<evidence type="ECO:0000256" key="4">
    <source>
        <dbReference type="ARBA" id="ARBA00022679"/>
    </source>
</evidence>
<comment type="pathway">
    <text evidence="1">Isoprenoid biosynthesis; isopentenyl diphosphate biosynthesis via DXP pathway; isopentenyl diphosphate from 1-deoxy-D-xylulose 5-phosphate: step 2/6.</text>
</comment>
<organism evidence="7">
    <name type="scientific">marine metagenome</name>
    <dbReference type="NCBI Taxonomy" id="408172"/>
    <lineage>
        <taxon>unclassified sequences</taxon>
        <taxon>metagenomes</taxon>
        <taxon>ecological metagenomes</taxon>
    </lineage>
</organism>
<dbReference type="Gene3D" id="3.90.550.10">
    <property type="entry name" value="Spore Coat Polysaccharide Biosynthesis Protein SpsA, Chain A"/>
    <property type="match status" value="1"/>
</dbReference>
<dbReference type="GO" id="GO:0019288">
    <property type="term" value="P:isopentenyl diphosphate biosynthetic process, methylerythritol 4-phosphate pathway"/>
    <property type="evidence" value="ECO:0007669"/>
    <property type="project" value="UniProtKB-UniPathway"/>
</dbReference>
<dbReference type="GO" id="GO:0050518">
    <property type="term" value="F:2-C-methyl-D-erythritol 4-phosphate cytidylyltransferase activity"/>
    <property type="evidence" value="ECO:0007669"/>
    <property type="project" value="UniProtKB-EC"/>
</dbReference>
<evidence type="ECO:0000256" key="6">
    <source>
        <dbReference type="ARBA" id="ARBA00023229"/>
    </source>
</evidence>
<dbReference type="InterPro" id="IPR018294">
    <property type="entry name" value="ISPD_synthase_CS"/>
</dbReference>
<dbReference type="InterPro" id="IPR034683">
    <property type="entry name" value="IspD/TarI"/>
</dbReference>
<keyword evidence="4" id="KW-0808">Transferase</keyword>
<dbReference type="EMBL" id="UINC01001041">
    <property type="protein sequence ID" value="SUZ68717.1"/>
    <property type="molecule type" value="Genomic_DNA"/>
</dbReference>
<evidence type="ECO:0000256" key="5">
    <source>
        <dbReference type="ARBA" id="ARBA00022695"/>
    </source>
</evidence>
<sequence length="232" mass="25142">MNQVSAIIPAAGAGTRFGEVKQFKLLAGRPLLFHSLKPFLASSIIQEVIVVVPENQTASIQRDLISMSAGKPVKVIAGEVRRQDSVKNGVSASAASATLVCIHDAVRPFVTENIIANSISACENHDGAVVALPSRDTVKLSENDQIKETLDRSLIWLAQTPQTFKKDKLMAAFDNADRNNITATDEAALMEAMGFSVALVEGHPNNFKITTQDDWERAVQLFLRKTQGTGKE</sequence>
<keyword evidence="6" id="KW-0414">Isoprene biosynthesis</keyword>
<dbReference type="InterPro" id="IPR029044">
    <property type="entry name" value="Nucleotide-diphossugar_trans"/>
</dbReference>
<keyword evidence="5" id="KW-0548">Nucleotidyltransferase</keyword>
<gene>
    <name evidence="7" type="ORF">METZ01_LOCUS21571</name>
</gene>
<dbReference type="CDD" id="cd02516">
    <property type="entry name" value="CDP-ME_synthetase"/>
    <property type="match status" value="1"/>
</dbReference>
<dbReference type="InterPro" id="IPR001228">
    <property type="entry name" value="IspD"/>
</dbReference>
<proteinExistence type="inferred from homology"/>
<evidence type="ECO:0000256" key="1">
    <source>
        <dbReference type="ARBA" id="ARBA00004787"/>
    </source>
</evidence>